<proteinExistence type="predicted"/>
<evidence type="ECO:0000259" key="1">
    <source>
        <dbReference type="Pfam" id="PF20415"/>
    </source>
</evidence>
<name>A0AAD5V680_9APHY</name>
<dbReference type="Pfam" id="PF20415">
    <property type="entry name" value="DUF6699"/>
    <property type="match status" value="1"/>
</dbReference>
<organism evidence="2 3">
    <name type="scientific">Meripilus lineatus</name>
    <dbReference type="NCBI Taxonomy" id="2056292"/>
    <lineage>
        <taxon>Eukaryota</taxon>
        <taxon>Fungi</taxon>
        <taxon>Dikarya</taxon>
        <taxon>Basidiomycota</taxon>
        <taxon>Agaricomycotina</taxon>
        <taxon>Agaricomycetes</taxon>
        <taxon>Polyporales</taxon>
        <taxon>Meripilaceae</taxon>
        <taxon>Meripilus</taxon>
    </lineage>
</organism>
<dbReference type="InterPro" id="IPR046522">
    <property type="entry name" value="DUF6699"/>
</dbReference>
<dbReference type="AlphaFoldDB" id="A0AAD5V680"/>
<protein>
    <recommendedName>
        <fullName evidence="1">DUF6699 domain-containing protein</fullName>
    </recommendedName>
</protein>
<keyword evidence="3" id="KW-1185">Reference proteome</keyword>
<dbReference type="EMBL" id="JANAWD010000102">
    <property type="protein sequence ID" value="KAJ3487089.1"/>
    <property type="molecule type" value="Genomic_DNA"/>
</dbReference>
<sequence>MADTIGKWAPGSSYGPVLSQTDLYLLKPELELNPILRNANDKFQLIFNISSGQTVGFNHEARDRDLPFNAKDEPATLPRVAELIIITDLSPWCTIVRNANGVTMNDICTTVWKEYTDNMVTDKEFESLPSRLQEQVRRHATSSQASSWQQYYAPAQPPSRFRRVGKYLRP</sequence>
<feature type="domain" description="DUF6699" evidence="1">
    <location>
        <begin position="63"/>
        <end position="147"/>
    </location>
</feature>
<evidence type="ECO:0000313" key="3">
    <source>
        <dbReference type="Proteomes" id="UP001212997"/>
    </source>
</evidence>
<dbReference type="Proteomes" id="UP001212997">
    <property type="component" value="Unassembled WGS sequence"/>
</dbReference>
<gene>
    <name evidence="2" type="ORF">NLI96_g3780</name>
</gene>
<comment type="caution">
    <text evidence="2">The sequence shown here is derived from an EMBL/GenBank/DDBJ whole genome shotgun (WGS) entry which is preliminary data.</text>
</comment>
<accession>A0AAD5V680</accession>
<reference evidence="2" key="1">
    <citation type="submission" date="2022-07" db="EMBL/GenBank/DDBJ databases">
        <title>Genome Sequence of Physisporinus lineatus.</title>
        <authorList>
            <person name="Buettner E."/>
        </authorList>
    </citation>
    <scope>NUCLEOTIDE SEQUENCE</scope>
    <source>
        <strain evidence="2">VT162</strain>
    </source>
</reference>
<evidence type="ECO:0000313" key="2">
    <source>
        <dbReference type="EMBL" id="KAJ3487089.1"/>
    </source>
</evidence>